<sequence>MGPKKVAAYGAISNNVEDLRSQLASITEKYEKQQDLIMRLTRSVEILTKKEKEPYLVGINIPEKSTDDESATADRLLAENIVVAAWFKTEFIKEVRRHGRKGTGRPRVLKIRLEDKHMAMCFA</sequence>
<feature type="coiled-coil region" evidence="1">
    <location>
        <begin position="16"/>
        <end position="50"/>
    </location>
</feature>
<evidence type="ECO:0000313" key="2">
    <source>
        <dbReference type="EMBL" id="VDN60995.1"/>
    </source>
</evidence>
<reference evidence="2 4" key="2">
    <citation type="submission" date="2018-11" db="EMBL/GenBank/DDBJ databases">
        <authorList>
            <consortium name="Pathogen Informatics"/>
        </authorList>
    </citation>
    <scope>NUCLEOTIDE SEQUENCE [LARGE SCALE GENOMIC DNA]</scope>
</reference>
<reference evidence="5" key="1">
    <citation type="submission" date="2017-02" db="UniProtKB">
        <authorList>
            <consortium name="WormBaseParasite"/>
        </authorList>
    </citation>
    <scope>IDENTIFICATION</scope>
</reference>
<dbReference type="Proteomes" id="UP000274756">
    <property type="component" value="Unassembled WGS sequence"/>
</dbReference>
<evidence type="ECO:0000313" key="3">
    <source>
        <dbReference type="Proteomes" id="UP000038040"/>
    </source>
</evidence>
<keyword evidence="4" id="KW-1185">Reference proteome</keyword>
<evidence type="ECO:0000313" key="4">
    <source>
        <dbReference type="Proteomes" id="UP000274756"/>
    </source>
</evidence>
<evidence type="ECO:0000313" key="5">
    <source>
        <dbReference type="WBParaSite" id="DME_0001088901-mRNA-1"/>
    </source>
</evidence>
<protein>
    <submittedName>
        <fullName evidence="5">Transposase_22 domain-containing protein</fullName>
    </submittedName>
</protein>
<dbReference type="OrthoDB" id="5859941at2759"/>
<accession>A0A0N4US57</accession>
<evidence type="ECO:0000256" key="1">
    <source>
        <dbReference type="SAM" id="Coils"/>
    </source>
</evidence>
<name>A0A0N4US57_DRAME</name>
<keyword evidence="1" id="KW-0175">Coiled coil</keyword>
<dbReference type="AlphaFoldDB" id="A0A0N4US57"/>
<gene>
    <name evidence="2" type="ORF">DME_LOCUS10968</name>
</gene>
<dbReference type="EMBL" id="UYYG01001325">
    <property type="protein sequence ID" value="VDN60995.1"/>
    <property type="molecule type" value="Genomic_DNA"/>
</dbReference>
<dbReference type="WBParaSite" id="DME_0001088901-mRNA-1">
    <property type="protein sequence ID" value="DME_0001088901-mRNA-1"/>
    <property type="gene ID" value="DME_0001088901"/>
</dbReference>
<organism evidence="3 5">
    <name type="scientific">Dracunculus medinensis</name>
    <name type="common">Guinea worm</name>
    <dbReference type="NCBI Taxonomy" id="318479"/>
    <lineage>
        <taxon>Eukaryota</taxon>
        <taxon>Metazoa</taxon>
        <taxon>Ecdysozoa</taxon>
        <taxon>Nematoda</taxon>
        <taxon>Chromadorea</taxon>
        <taxon>Rhabditida</taxon>
        <taxon>Spirurina</taxon>
        <taxon>Dracunculoidea</taxon>
        <taxon>Dracunculidae</taxon>
        <taxon>Dracunculus</taxon>
    </lineage>
</organism>
<dbReference type="Proteomes" id="UP000038040">
    <property type="component" value="Unplaced"/>
</dbReference>
<proteinExistence type="predicted"/>